<proteinExistence type="predicted"/>
<keyword evidence="3 5" id="KW-1133">Transmembrane helix</keyword>
<feature type="transmembrane region" description="Helical" evidence="5">
    <location>
        <begin position="80"/>
        <end position="100"/>
    </location>
</feature>
<name>A0A538TL37_UNCEI</name>
<dbReference type="EMBL" id="VBOZ01000023">
    <property type="protein sequence ID" value="TMQ64318.1"/>
    <property type="molecule type" value="Genomic_DNA"/>
</dbReference>
<protein>
    <submittedName>
        <fullName evidence="6">DoxX family protein</fullName>
    </submittedName>
</protein>
<dbReference type="Proteomes" id="UP000317691">
    <property type="component" value="Unassembled WGS sequence"/>
</dbReference>
<comment type="caution">
    <text evidence="6">The sequence shown here is derived from an EMBL/GenBank/DDBJ whole genome shotgun (WGS) entry which is preliminary data.</text>
</comment>
<evidence type="ECO:0000256" key="1">
    <source>
        <dbReference type="ARBA" id="ARBA00004141"/>
    </source>
</evidence>
<dbReference type="GO" id="GO:0016020">
    <property type="term" value="C:membrane"/>
    <property type="evidence" value="ECO:0007669"/>
    <property type="project" value="UniProtKB-SubCell"/>
</dbReference>
<evidence type="ECO:0000256" key="4">
    <source>
        <dbReference type="ARBA" id="ARBA00023136"/>
    </source>
</evidence>
<sequence>MSTATAHTVSAPRWMPWTGRFLSFLVVAQLLASAWFRATYHTYAVAEIVTGYGYPESAIVPIVISECTLVALYLVPQTSVLAAIVMTGYLGGAVATHLRIADTARAAIPLVVGILAWGGLYLRDRRIRQLIPFRRSA</sequence>
<evidence type="ECO:0000313" key="6">
    <source>
        <dbReference type="EMBL" id="TMQ64318.1"/>
    </source>
</evidence>
<keyword evidence="2 5" id="KW-0812">Transmembrane</keyword>
<dbReference type="InterPro" id="IPR032808">
    <property type="entry name" value="DoxX"/>
</dbReference>
<organism evidence="6 7">
    <name type="scientific">Eiseniibacteriota bacterium</name>
    <dbReference type="NCBI Taxonomy" id="2212470"/>
    <lineage>
        <taxon>Bacteria</taxon>
        <taxon>Candidatus Eiseniibacteriota</taxon>
    </lineage>
</organism>
<dbReference type="Pfam" id="PF13564">
    <property type="entry name" value="DoxX_2"/>
    <property type="match status" value="1"/>
</dbReference>
<feature type="transmembrane region" description="Helical" evidence="5">
    <location>
        <begin position="106"/>
        <end position="122"/>
    </location>
</feature>
<accession>A0A538TL37</accession>
<gene>
    <name evidence="6" type="ORF">E6K79_07840</name>
</gene>
<evidence type="ECO:0000256" key="5">
    <source>
        <dbReference type="SAM" id="Phobius"/>
    </source>
</evidence>
<reference evidence="6 7" key="1">
    <citation type="journal article" date="2019" name="Nat. Microbiol.">
        <title>Mediterranean grassland soil C-N compound turnover is dependent on rainfall and depth, and is mediated by genomically divergent microorganisms.</title>
        <authorList>
            <person name="Diamond S."/>
            <person name="Andeer P.F."/>
            <person name="Li Z."/>
            <person name="Crits-Christoph A."/>
            <person name="Burstein D."/>
            <person name="Anantharaman K."/>
            <person name="Lane K.R."/>
            <person name="Thomas B.C."/>
            <person name="Pan C."/>
            <person name="Northen T.R."/>
            <person name="Banfield J.F."/>
        </authorList>
    </citation>
    <scope>NUCLEOTIDE SEQUENCE [LARGE SCALE GENOMIC DNA]</scope>
    <source>
        <strain evidence="6">WS_9</strain>
    </source>
</reference>
<evidence type="ECO:0000256" key="2">
    <source>
        <dbReference type="ARBA" id="ARBA00022692"/>
    </source>
</evidence>
<keyword evidence="4 5" id="KW-0472">Membrane</keyword>
<comment type="subcellular location">
    <subcellularLocation>
        <location evidence="1">Membrane</location>
        <topology evidence="1">Multi-pass membrane protein</topology>
    </subcellularLocation>
</comment>
<evidence type="ECO:0000313" key="7">
    <source>
        <dbReference type="Proteomes" id="UP000317691"/>
    </source>
</evidence>
<dbReference type="AlphaFoldDB" id="A0A538TL37"/>
<evidence type="ECO:0000256" key="3">
    <source>
        <dbReference type="ARBA" id="ARBA00022989"/>
    </source>
</evidence>
<feature type="transmembrane region" description="Helical" evidence="5">
    <location>
        <begin position="21"/>
        <end position="38"/>
    </location>
</feature>